<dbReference type="PANTHER" id="PTHR43671:SF66">
    <property type="entry name" value="SERINE_THREONINE-PROTEIN KINASE NEK2"/>
    <property type="match status" value="1"/>
</dbReference>
<dbReference type="Gene3D" id="1.10.510.10">
    <property type="entry name" value="Transferase(Phosphotransferase) domain 1"/>
    <property type="match status" value="1"/>
</dbReference>
<proteinExistence type="inferred from homology"/>
<feature type="compositionally biased region" description="Low complexity" evidence="12">
    <location>
        <begin position="477"/>
        <end position="489"/>
    </location>
</feature>
<keyword evidence="3" id="KW-0723">Serine/threonine-protein kinase</keyword>
<organism evidence="14 15">
    <name type="scientific">Morella rubra</name>
    <name type="common">Chinese bayberry</name>
    <dbReference type="NCBI Taxonomy" id="262757"/>
    <lineage>
        <taxon>Eukaryota</taxon>
        <taxon>Viridiplantae</taxon>
        <taxon>Streptophyta</taxon>
        <taxon>Embryophyta</taxon>
        <taxon>Tracheophyta</taxon>
        <taxon>Spermatophyta</taxon>
        <taxon>Magnoliopsida</taxon>
        <taxon>eudicotyledons</taxon>
        <taxon>Gunneridae</taxon>
        <taxon>Pentapetalae</taxon>
        <taxon>rosids</taxon>
        <taxon>fabids</taxon>
        <taxon>Fagales</taxon>
        <taxon>Myricaceae</taxon>
        <taxon>Morella</taxon>
    </lineage>
</organism>
<dbReference type="InterPro" id="IPR000719">
    <property type="entry name" value="Prot_kinase_dom"/>
</dbReference>
<comment type="similarity">
    <text evidence="1">Belongs to the protein kinase superfamily. NEK Ser/Thr protein kinase family. NIMA subfamily.</text>
</comment>
<dbReference type="InterPro" id="IPR008271">
    <property type="entry name" value="Ser/Thr_kinase_AS"/>
</dbReference>
<evidence type="ECO:0000259" key="13">
    <source>
        <dbReference type="PROSITE" id="PS50011"/>
    </source>
</evidence>
<dbReference type="FunFam" id="1.10.510.10:FF:000788">
    <property type="entry name" value="Serine/threonine-protein kinase Nek3"/>
    <property type="match status" value="1"/>
</dbReference>
<dbReference type="CDD" id="cd08215">
    <property type="entry name" value="STKc_Nek"/>
    <property type="match status" value="1"/>
</dbReference>
<evidence type="ECO:0000256" key="6">
    <source>
        <dbReference type="ARBA" id="ARBA00022777"/>
    </source>
</evidence>
<accession>A0A6A1UNA4</accession>
<evidence type="ECO:0000256" key="4">
    <source>
        <dbReference type="ARBA" id="ARBA00022679"/>
    </source>
</evidence>
<comment type="caution">
    <text evidence="14">The sequence shown here is derived from an EMBL/GenBank/DDBJ whole genome shotgun (WGS) entry which is preliminary data.</text>
</comment>
<feature type="domain" description="Protein kinase" evidence="13">
    <location>
        <begin position="4"/>
        <end position="258"/>
    </location>
</feature>
<sequence>MEQYEVLEQIGKGSFGSALLVRHKHERKKYVLKKIRLARQTDRTRRSAHQEMELISKVRNPFIVEYKDSWVEKGCFVCIVLGYCEGGDMAEAIKRANGVHFPEEKLCKWLVQLLMALDYLHANHILHRDVKCSNIFLTRDQDTRLGDFGLAKMLTSDDLASSVVGTPSYMCPELLADIPYGSKSDIWSLGCCIYEMTAHRPAFKAFDMQALINKINKSIVAPLPTMYSGAFRGLIKSMLRKNPELRPSAAELLTHPHLQPYILKIHLKLNSPRRNTFPIRWSDSNYIKRTRFVEPATISIHSVKEKRMSFSNDRTLNPSISGTDQDSLCSSQRTQEFPSLNQKFAELSVGCGHKEHDIDKSIITKFSSIAKTPRLTPRKASATPRRQTTPSKISHVGSKRDSLPMSQTPVGRSSQPTRRASLPFPTRDAALETPYRINVGLLRNMESPDVSVNAPRIDKIAEFPLASSEDPLFPIHQTSSTSAQCSSNSPDIADRSITKDKCTVQVVDRTFARPSVSDASRGARGNSSGCSEHNPTTGVSSRTSSESRQRRFDPSSYQQRAEALEGLLEFSARLLQQERFEELGVLLKPFGLEKVSPRETAIWLTKSFKETSV</sequence>
<feature type="binding site" evidence="11">
    <location>
        <position position="33"/>
    </location>
    <ligand>
        <name>ATP</name>
        <dbReference type="ChEBI" id="CHEBI:30616"/>
    </ligand>
</feature>
<comment type="catalytic activity">
    <reaction evidence="9">
        <text>L-seryl-[protein] + ATP = O-phospho-L-seryl-[protein] + ADP + H(+)</text>
        <dbReference type="Rhea" id="RHEA:17989"/>
        <dbReference type="Rhea" id="RHEA-COMP:9863"/>
        <dbReference type="Rhea" id="RHEA-COMP:11604"/>
        <dbReference type="ChEBI" id="CHEBI:15378"/>
        <dbReference type="ChEBI" id="CHEBI:29999"/>
        <dbReference type="ChEBI" id="CHEBI:30616"/>
        <dbReference type="ChEBI" id="CHEBI:83421"/>
        <dbReference type="ChEBI" id="CHEBI:456216"/>
        <dbReference type="EC" id="2.7.11.1"/>
    </reaction>
</comment>
<dbReference type="PROSITE" id="PS00107">
    <property type="entry name" value="PROTEIN_KINASE_ATP"/>
    <property type="match status" value="1"/>
</dbReference>
<keyword evidence="15" id="KW-1185">Reference proteome</keyword>
<dbReference type="PROSITE" id="PS50011">
    <property type="entry name" value="PROTEIN_KINASE_DOM"/>
    <property type="match status" value="1"/>
</dbReference>
<dbReference type="Proteomes" id="UP000516437">
    <property type="component" value="Chromosome 8"/>
</dbReference>
<keyword evidence="6 14" id="KW-0418">Kinase</keyword>
<feature type="compositionally biased region" description="Polar residues" evidence="12">
    <location>
        <begin position="404"/>
        <end position="418"/>
    </location>
</feature>
<dbReference type="SMART" id="SM00220">
    <property type="entry name" value="S_TKc"/>
    <property type="match status" value="1"/>
</dbReference>
<dbReference type="FunFam" id="3.30.200.20:FF:000108">
    <property type="entry name" value="Serine/threonine-protein kinase Nek2"/>
    <property type="match status" value="1"/>
</dbReference>
<evidence type="ECO:0000256" key="3">
    <source>
        <dbReference type="ARBA" id="ARBA00022527"/>
    </source>
</evidence>
<evidence type="ECO:0000256" key="12">
    <source>
        <dbReference type="SAM" id="MobiDB-lite"/>
    </source>
</evidence>
<evidence type="ECO:0000256" key="1">
    <source>
        <dbReference type="ARBA" id="ARBA00010886"/>
    </source>
</evidence>
<dbReference type="PANTHER" id="PTHR43671">
    <property type="entry name" value="SERINE/THREONINE-PROTEIN KINASE NEK"/>
    <property type="match status" value="1"/>
</dbReference>
<dbReference type="GO" id="GO:0004674">
    <property type="term" value="F:protein serine/threonine kinase activity"/>
    <property type="evidence" value="ECO:0007669"/>
    <property type="project" value="UniProtKB-KW"/>
</dbReference>
<keyword evidence="4" id="KW-0808">Transferase</keyword>
<dbReference type="InterPro" id="IPR011009">
    <property type="entry name" value="Kinase-like_dom_sf"/>
</dbReference>
<dbReference type="InterPro" id="IPR017441">
    <property type="entry name" value="Protein_kinase_ATP_BS"/>
</dbReference>
<feature type="region of interest" description="Disordered" evidence="12">
    <location>
        <begin position="373"/>
        <end position="422"/>
    </location>
</feature>
<feature type="region of interest" description="Disordered" evidence="12">
    <location>
        <begin position="513"/>
        <end position="556"/>
    </location>
</feature>
<comment type="function">
    <text evidence="10">May be involved in plant development processes.</text>
</comment>
<comment type="catalytic activity">
    <reaction evidence="8">
        <text>L-threonyl-[protein] + ATP = O-phospho-L-threonyl-[protein] + ADP + H(+)</text>
        <dbReference type="Rhea" id="RHEA:46608"/>
        <dbReference type="Rhea" id="RHEA-COMP:11060"/>
        <dbReference type="Rhea" id="RHEA-COMP:11605"/>
        <dbReference type="ChEBI" id="CHEBI:15378"/>
        <dbReference type="ChEBI" id="CHEBI:30013"/>
        <dbReference type="ChEBI" id="CHEBI:30616"/>
        <dbReference type="ChEBI" id="CHEBI:61977"/>
        <dbReference type="ChEBI" id="CHEBI:456216"/>
        <dbReference type="EC" id="2.7.11.1"/>
    </reaction>
</comment>
<dbReference type="PROSITE" id="PS00108">
    <property type="entry name" value="PROTEIN_KINASE_ST"/>
    <property type="match status" value="1"/>
</dbReference>
<gene>
    <name evidence="14" type="ORF">CJ030_MR8G022618</name>
</gene>
<feature type="compositionally biased region" description="Polar residues" evidence="12">
    <location>
        <begin position="525"/>
        <end position="539"/>
    </location>
</feature>
<protein>
    <recommendedName>
        <fullName evidence="2">non-specific serine/threonine protein kinase</fullName>
        <ecNumber evidence="2">2.7.11.1</ecNumber>
    </recommendedName>
</protein>
<dbReference type="Gene3D" id="3.30.200.20">
    <property type="entry name" value="Phosphorylase Kinase, domain 1"/>
    <property type="match status" value="1"/>
</dbReference>
<evidence type="ECO:0000256" key="8">
    <source>
        <dbReference type="ARBA" id="ARBA00047899"/>
    </source>
</evidence>
<evidence type="ECO:0000256" key="2">
    <source>
        <dbReference type="ARBA" id="ARBA00012513"/>
    </source>
</evidence>
<dbReference type="EMBL" id="RXIC02000026">
    <property type="protein sequence ID" value="KAB1201779.1"/>
    <property type="molecule type" value="Genomic_DNA"/>
</dbReference>
<evidence type="ECO:0000256" key="9">
    <source>
        <dbReference type="ARBA" id="ARBA00048679"/>
    </source>
</evidence>
<name>A0A6A1UNA4_9ROSI</name>
<dbReference type="AlphaFoldDB" id="A0A6A1UNA4"/>
<dbReference type="InterPro" id="IPR050660">
    <property type="entry name" value="NEK_Ser/Thr_kinase"/>
</dbReference>
<dbReference type="SUPFAM" id="SSF56112">
    <property type="entry name" value="Protein kinase-like (PK-like)"/>
    <property type="match status" value="1"/>
</dbReference>
<feature type="region of interest" description="Disordered" evidence="12">
    <location>
        <begin position="472"/>
        <end position="496"/>
    </location>
</feature>
<dbReference type="Pfam" id="PF00069">
    <property type="entry name" value="Pkinase"/>
    <property type="match status" value="1"/>
</dbReference>
<evidence type="ECO:0000256" key="10">
    <source>
        <dbReference type="ARBA" id="ARBA00055766"/>
    </source>
</evidence>
<evidence type="ECO:0000256" key="11">
    <source>
        <dbReference type="PROSITE-ProRule" id="PRU10141"/>
    </source>
</evidence>
<evidence type="ECO:0000256" key="5">
    <source>
        <dbReference type="ARBA" id="ARBA00022741"/>
    </source>
</evidence>
<evidence type="ECO:0000256" key="7">
    <source>
        <dbReference type="ARBA" id="ARBA00022840"/>
    </source>
</evidence>
<dbReference type="GO" id="GO:0005524">
    <property type="term" value="F:ATP binding"/>
    <property type="evidence" value="ECO:0007669"/>
    <property type="project" value="UniProtKB-UniRule"/>
</dbReference>
<dbReference type="EC" id="2.7.11.1" evidence="2"/>
<evidence type="ECO:0000313" key="14">
    <source>
        <dbReference type="EMBL" id="KAB1201779.1"/>
    </source>
</evidence>
<reference evidence="14 15" key="1">
    <citation type="journal article" date="2019" name="Plant Biotechnol. J.">
        <title>The red bayberry genome and genetic basis of sex determination.</title>
        <authorList>
            <person name="Jia H.M."/>
            <person name="Jia H.J."/>
            <person name="Cai Q.L."/>
            <person name="Wang Y."/>
            <person name="Zhao H.B."/>
            <person name="Yang W.F."/>
            <person name="Wang G.Y."/>
            <person name="Li Y.H."/>
            <person name="Zhan D.L."/>
            <person name="Shen Y.T."/>
            <person name="Niu Q.F."/>
            <person name="Chang L."/>
            <person name="Qiu J."/>
            <person name="Zhao L."/>
            <person name="Xie H.B."/>
            <person name="Fu W.Y."/>
            <person name="Jin J."/>
            <person name="Li X.W."/>
            <person name="Jiao Y."/>
            <person name="Zhou C.C."/>
            <person name="Tu T."/>
            <person name="Chai C.Y."/>
            <person name="Gao J.L."/>
            <person name="Fan L.J."/>
            <person name="van de Weg E."/>
            <person name="Wang J.Y."/>
            <person name="Gao Z.S."/>
        </authorList>
    </citation>
    <scope>NUCLEOTIDE SEQUENCE [LARGE SCALE GENOMIC DNA]</scope>
    <source>
        <tissue evidence="14">Leaves</tissue>
    </source>
</reference>
<keyword evidence="5 11" id="KW-0547">Nucleotide-binding</keyword>
<evidence type="ECO:0000313" key="15">
    <source>
        <dbReference type="Proteomes" id="UP000516437"/>
    </source>
</evidence>
<dbReference type="OrthoDB" id="248923at2759"/>
<keyword evidence="7 11" id="KW-0067">ATP-binding</keyword>